<dbReference type="PROSITE" id="PS51186">
    <property type="entry name" value="GNAT"/>
    <property type="match status" value="1"/>
</dbReference>
<protein>
    <recommendedName>
        <fullName evidence="1">N-acetyltransferase domain-containing protein</fullName>
    </recommendedName>
</protein>
<dbReference type="PANTHER" id="PTHR43792:SF1">
    <property type="entry name" value="N-ACETYLTRANSFERASE DOMAIN-CONTAINING PROTEIN"/>
    <property type="match status" value="1"/>
</dbReference>
<evidence type="ECO:0000313" key="3">
    <source>
        <dbReference type="Proteomes" id="UP001498421"/>
    </source>
</evidence>
<dbReference type="InterPro" id="IPR016181">
    <property type="entry name" value="Acyl_CoA_acyltransferase"/>
</dbReference>
<proteinExistence type="predicted"/>
<dbReference type="Proteomes" id="UP001498421">
    <property type="component" value="Unassembled WGS sequence"/>
</dbReference>
<comment type="caution">
    <text evidence="2">The sequence shown here is derived from an EMBL/GenBank/DDBJ whole genome shotgun (WGS) entry which is preliminary data.</text>
</comment>
<dbReference type="SUPFAM" id="SSF55729">
    <property type="entry name" value="Acyl-CoA N-acyltransferases (Nat)"/>
    <property type="match status" value="1"/>
</dbReference>
<sequence length="260" mass="29879">MASLKESLPPLQIHLNVDEFQNQGMTPWFSYTVTLPEQPLPSLSERPSIKTQRLVVRPLTEADLDAFHELRRLPELQLHSKIRGRPDKDKEETKRVIDGLTQDTDSHWYFGAFLQSTNELIGEGGMPDCLHMVTSTSGWPEAEFFIKPAYWRQGYGTELFNAVMDSWWNLPRQRKRHQLHPTVATGKEPGDEMWEGVVFHWEEHNDVAQEFFAKVLEQVPIYAEGGYESIDAREGREGNLVRFTGSMAASPRPRDDSIVE</sequence>
<dbReference type="Pfam" id="PF13302">
    <property type="entry name" value="Acetyltransf_3"/>
    <property type="match status" value="1"/>
</dbReference>
<reference evidence="2 3" key="1">
    <citation type="journal article" date="2025" name="Microbiol. Resour. Announc.">
        <title>Draft genome sequences for Neonectria magnoliae and Neonectria punicea, canker pathogens of Liriodendron tulipifera and Acer saccharum in West Virginia.</title>
        <authorList>
            <person name="Petronek H.M."/>
            <person name="Kasson M.T."/>
            <person name="Metheny A.M."/>
            <person name="Stauder C.M."/>
            <person name="Lovett B."/>
            <person name="Lynch S.C."/>
            <person name="Garnas J.R."/>
            <person name="Kasson L.R."/>
            <person name="Stajich J.E."/>
        </authorList>
    </citation>
    <scope>NUCLEOTIDE SEQUENCE [LARGE SCALE GENOMIC DNA]</scope>
    <source>
        <strain evidence="2 3">NRRL 64651</strain>
    </source>
</reference>
<keyword evidence="3" id="KW-1185">Reference proteome</keyword>
<dbReference type="InterPro" id="IPR000182">
    <property type="entry name" value="GNAT_dom"/>
</dbReference>
<accession>A0ABR1I5K8</accession>
<feature type="domain" description="N-acetyltransferase" evidence="1">
    <location>
        <begin position="54"/>
        <end position="252"/>
    </location>
</feature>
<organism evidence="2 3">
    <name type="scientific">Neonectria magnoliae</name>
    <dbReference type="NCBI Taxonomy" id="2732573"/>
    <lineage>
        <taxon>Eukaryota</taxon>
        <taxon>Fungi</taxon>
        <taxon>Dikarya</taxon>
        <taxon>Ascomycota</taxon>
        <taxon>Pezizomycotina</taxon>
        <taxon>Sordariomycetes</taxon>
        <taxon>Hypocreomycetidae</taxon>
        <taxon>Hypocreales</taxon>
        <taxon>Nectriaceae</taxon>
        <taxon>Neonectria</taxon>
    </lineage>
</organism>
<dbReference type="PANTHER" id="PTHR43792">
    <property type="entry name" value="GNAT FAMILY, PUTATIVE (AFU_ORTHOLOGUE AFUA_3G00765)-RELATED-RELATED"/>
    <property type="match status" value="1"/>
</dbReference>
<name>A0ABR1I5K8_9HYPO</name>
<dbReference type="CDD" id="cd04301">
    <property type="entry name" value="NAT_SF"/>
    <property type="match status" value="1"/>
</dbReference>
<dbReference type="Gene3D" id="3.40.630.30">
    <property type="match status" value="1"/>
</dbReference>
<dbReference type="InterPro" id="IPR051531">
    <property type="entry name" value="N-acetyltransferase"/>
</dbReference>
<evidence type="ECO:0000259" key="1">
    <source>
        <dbReference type="PROSITE" id="PS51186"/>
    </source>
</evidence>
<gene>
    <name evidence="2" type="ORF">QQZ08_004613</name>
</gene>
<evidence type="ECO:0000313" key="2">
    <source>
        <dbReference type="EMBL" id="KAK7428843.1"/>
    </source>
</evidence>
<dbReference type="EMBL" id="JAZAVK010000036">
    <property type="protein sequence ID" value="KAK7428843.1"/>
    <property type="molecule type" value="Genomic_DNA"/>
</dbReference>